<dbReference type="FunFam" id="3.90.199.10:FF:000001">
    <property type="entry name" value="DNA gyrase subunit A"/>
    <property type="match status" value="1"/>
</dbReference>
<reference evidence="13" key="1">
    <citation type="submission" date="2016-10" db="EMBL/GenBank/DDBJ databases">
        <authorList>
            <person name="Varghese N."/>
            <person name="Submissions S."/>
        </authorList>
    </citation>
    <scope>NUCLEOTIDE SEQUENCE [LARGE SCALE GENOMIC DNA]</scope>
    <source>
        <strain evidence="13">DSM 3669</strain>
    </source>
</reference>
<dbReference type="GO" id="GO:0034335">
    <property type="term" value="F:DNA negative supercoiling activity"/>
    <property type="evidence" value="ECO:0007669"/>
    <property type="project" value="UniProtKB-ARBA"/>
</dbReference>
<dbReference type="NCBIfam" id="NF004043">
    <property type="entry name" value="PRK05560.1"/>
    <property type="match status" value="1"/>
</dbReference>
<dbReference type="HAMAP" id="MF_01897">
    <property type="entry name" value="GyrA"/>
    <property type="match status" value="1"/>
</dbReference>
<dbReference type="GO" id="GO:0006265">
    <property type="term" value="P:DNA topological change"/>
    <property type="evidence" value="ECO:0007669"/>
    <property type="project" value="UniProtKB-UniRule"/>
</dbReference>
<evidence type="ECO:0000256" key="4">
    <source>
        <dbReference type="ARBA" id="ARBA00022741"/>
    </source>
</evidence>
<dbReference type="PANTHER" id="PTHR43493">
    <property type="entry name" value="DNA GYRASE/TOPOISOMERASE SUBUNIT A"/>
    <property type="match status" value="1"/>
</dbReference>
<dbReference type="GO" id="GO:0009330">
    <property type="term" value="C:DNA topoisomerase type II (double strand cut, ATP-hydrolyzing) complex"/>
    <property type="evidence" value="ECO:0007669"/>
    <property type="project" value="TreeGrafter"/>
</dbReference>
<evidence type="ECO:0000256" key="10">
    <source>
        <dbReference type="PROSITE-ProRule" id="PRU01384"/>
    </source>
</evidence>
<dbReference type="OrthoDB" id="9806486at2"/>
<dbReference type="PANTHER" id="PTHR43493:SF5">
    <property type="entry name" value="DNA GYRASE SUBUNIT A, CHLOROPLASTIC_MITOCHONDRIAL"/>
    <property type="match status" value="1"/>
</dbReference>
<evidence type="ECO:0000256" key="2">
    <source>
        <dbReference type="ARBA" id="ARBA00008263"/>
    </source>
</evidence>
<evidence type="ECO:0000256" key="1">
    <source>
        <dbReference type="ARBA" id="ARBA00000185"/>
    </source>
</evidence>
<dbReference type="Pfam" id="PF00521">
    <property type="entry name" value="DNA_topoisoIV"/>
    <property type="match status" value="1"/>
</dbReference>
<dbReference type="Gene3D" id="1.10.268.10">
    <property type="entry name" value="Topoisomerase, domain 3"/>
    <property type="match status" value="1"/>
</dbReference>
<organism evidence="12 13">
    <name type="scientific">Desulfoscipio geothermicus DSM 3669</name>
    <dbReference type="NCBI Taxonomy" id="1121426"/>
    <lineage>
        <taxon>Bacteria</taxon>
        <taxon>Bacillati</taxon>
        <taxon>Bacillota</taxon>
        <taxon>Clostridia</taxon>
        <taxon>Eubacteriales</taxon>
        <taxon>Desulfallaceae</taxon>
        <taxon>Desulfoscipio</taxon>
    </lineage>
</organism>
<dbReference type="GO" id="GO:0003677">
    <property type="term" value="F:DNA binding"/>
    <property type="evidence" value="ECO:0007669"/>
    <property type="project" value="UniProtKB-UniRule"/>
</dbReference>
<evidence type="ECO:0000313" key="12">
    <source>
        <dbReference type="EMBL" id="SFR11893.1"/>
    </source>
</evidence>
<name>A0A1I6E2G7_9FIRM</name>
<keyword evidence="6 9" id="KW-0799">Topoisomerase</keyword>
<comment type="miscellaneous">
    <text evidence="9">Few gyrases are as efficient as E.coli at forming negative supercoils. Not all organisms have 2 type II topoisomerases; in organisms with a single type II topoisomerase this enzyme also has to decatenate newly replicated chromosomes.</text>
</comment>
<dbReference type="EC" id="5.6.2.2" evidence="9"/>
<evidence type="ECO:0000313" key="13">
    <source>
        <dbReference type="Proteomes" id="UP000199584"/>
    </source>
</evidence>
<dbReference type="SMART" id="SM00434">
    <property type="entry name" value="TOP4c"/>
    <property type="match status" value="1"/>
</dbReference>
<dbReference type="GO" id="GO:0005737">
    <property type="term" value="C:cytoplasm"/>
    <property type="evidence" value="ECO:0007669"/>
    <property type="project" value="UniProtKB-SubCell"/>
</dbReference>
<evidence type="ECO:0000256" key="5">
    <source>
        <dbReference type="ARBA" id="ARBA00022840"/>
    </source>
</evidence>
<evidence type="ECO:0000256" key="8">
    <source>
        <dbReference type="ARBA" id="ARBA00023235"/>
    </source>
</evidence>
<dbReference type="Gene3D" id="3.30.1360.40">
    <property type="match status" value="1"/>
</dbReference>
<feature type="active site" description="O-(5'-phospho-DNA)-tyrosine intermediate" evidence="9 10">
    <location>
        <position position="122"/>
    </location>
</feature>
<evidence type="ECO:0000256" key="7">
    <source>
        <dbReference type="ARBA" id="ARBA00023125"/>
    </source>
</evidence>
<keyword evidence="5 9" id="KW-0067">ATP-binding</keyword>
<dbReference type="GO" id="GO:0005524">
    <property type="term" value="F:ATP binding"/>
    <property type="evidence" value="ECO:0007669"/>
    <property type="project" value="UniProtKB-UniRule"/>
</dbReference>
<evidence type="ECO:0000259" key="11">
    <source>
        <dbReference type="PROSITE" id="PS52040"/>
    </source>
</evidence>
<comment type="function">
    <text evidence="9">A type II topoisomerase that negatively supercoils closed circular double-stranded (ds) DNA in an ATP-dependent manner to modulate DNA topology and maintain chromosomes in an underwound state. Negative supercoiling favors strand separation, and DNA replication, transcription, recombination and repair, all of which involve strand separation. Also able to catalyze the interconversion of other topological isomers of dsDNA rings, including catenanes and knotted rings. Type II topoisomerases break and join 2 DNA strands simultaneously in an ATP-dependent manner.</text>
</comment>
<keyword evidence="7 9" id="KW-0238">DNA-binding</keyword>
<keyword evidence="3 9" id="KW-0963">Cytoplasm</keyword>
<comment type="subcellular location">
    <subcellularLocation>
        <location evidence="9">Cytoplasm</location>
    </subcellularLocation>
</comment>
<comment type="subunit">
    <text evidence="9">Heterotetramer, composed of two GyrA and two GyrB chains. In the heterotetramer, GyrA contains the active site tyrosine that forms a transient covalent intermediate with DNA, while GyrB binds cofactors and catalyzes ATP hydrolysis.</text>
</comment>
<dbReference type="InterPro" id="IPR013757">
    <property type="entry name" value="Topo_IIA_A_a_sf"/>
</dbReference>
<dbReference type="NCBIfam" id="TIGR01063">
    <property type="entry name" value="gyrA"/>
    <property type="match status" value="1"/>
</dbReference>
<sequence length="808" mass="91048">MPALTGQVRSIDINDEMKKSYLDYAMSVIVGRALPDVRDGLKPVHRRILYAMHTLGVTPDKPHRKSAYIVGEVMAKYHPHGDAAIYDTLVRLAQDFASRYPLVDGHGNFGSVDGDAPAAMRYTEARLAKIATEMLADIDKETVNFAPNYDESEKEPVILPSRIPNLLVNGSAGIAVGMATNIPPHNLTEVIDGIVRMIDHPEIGVDDLIKIIHGPDFPTGAIIMGRDGIRSAYKTGRGTVKVRARAEITDNGKKTSIIVTEIPYQVNKARLIEKIAELVKDKKIDGISDLRDESDRHGMRIVIELRRDAKPKVILNQLYKHTQMQDTFGIIMLALVDGQPKILNLKEVLYHYLEHQKEIIIRRTRYDLRKAEERAHIVEGLRIALANLDEVIKIIRGSKTVDEARNGLMDRFGLSEKQAQAILDMRLHRLTGLERDKLEAEYKDLIKKIEYYRAVLADEKMVLAIIKEEILEVKKKYGDKRRTIISDEDTDFEEADLIPEADVVVTITNQGYIKRMPLDTYRSQRRGGRGIHAMGVKEDDFLRHLFIATTHHYFLFFTNKGKVYRLKGYEIPESGRQARGTAIVNLLYIEKDEFITTVIPIREFVPDYYLLMATRRGIIKKTPLSEYGYSRRDGIIALNLDEGDELVNVLLTESNGEIIIGTRQGMAIRFAEDDVRSTGRVSRGVKGISLRGNDRVVSMDRVRDDSDLLVVTSKGYGKRTRLSEYRAQSRGGIGLINIRCTERNGYVVSLQVVKPEEEVMMISAEGIMIRLKADDISLIGRATQGVLLMKLSEGDHVVAVARVISGDE</sequence>
<keyword evidence="4 9" id="KW-0547">Nucleotide-binding</keyword>
<dbReference type="Pfam" id="PF03989">
    <property type="entry name" value="DNA_gyraseA_C"/>
    <property type="match status" value="6"/>
</dbReference>
<dbReference type="RefSeq" id="WP_092485364.1">
    <property type="nucleotide sequence ID" value="NZ_FOYM01000024.1"/>
</dbReference>
<dbReference type="InterPro" id="IPR013758">
    <property type="entry name" value="Topo_IIA_A/C_ab"/>
</dbReference>
<dbReference type="Gene3D" id="3.90.199.10">
    <property type="entry name" value="Topoisomerase II, domain 5"/>
    <property type="match status" value="1"/>
</dbReference>
<dbReference type="AlphaFoldDB" id="A0A1I6E2G7"/>
<dbReference type="GO" id="GO:0006261">
    <property type="term" value="P:DNA-templated DNA replication"/>
    <property type="evidence" value="ECO:0007669"/>
    <property type="project" value="UniProtKB-UniRule"/>
</dbReference>
<dbReference type="InterPro" id="IPR002205">
    <property type="entry name" value="Topo_IIA_dom_A"/>
</dbReference>
<dbReference type="InterPro" id="IPR035516">
    <property type="entry name" value="Gyrase/topoIV_suA_C"/>
</dbReference>
<dbReference type="NCBIfam" id="NF004044">
    <property type="entry name" value="PRK05561.1"/>
    <property type="match status" value="1"/>
</dbReference>
<dbReference type="FunFam" id="1.10.268.10:FF:000001">
    <property type="entry name" value="DNA gyrase subunit A"/>
    <property type="match status" value="1"/>
</dbReference>
<dbReference type="InterPro" id="IPR005743">
    <property type="entry name" value="GyrA"/>
</dbReference>
<dbReference type="SUPFAM" id="SSF56719">
    <property type="entry name" value="Type II DNA topoisomerase"/>
    <property type="match status" value="1"/>
</dbReference>
<dbReference type="FunFam" id="2.120.10.90:FF:000004">
    <property type="entry name" value="DNA gyrase subunit A"/>
    <property type="match status" value="1"/>
</dbReference>
<feature type="short sequence motif" description="GyrA-box" evidence="9">
    <location>
        <begin position="524"/>
        <end position="530"/>
    </location>
</feature>
<feature type="domain" description="Topo IIA-type catalytic" evidence="11">
    <location>
        <begin position="34"/>
        <end position="497"/>
    </location>
</feature>
<gene>
    <name evidence="9" type="primary">gyrA</name>
    <name evidence="12" type="ORF">SAMN05660706_1242</name>
</gene>
<dbReference type="GO" id="GO:0005694">
    <property type="term" value="C:chromosome"/>
    <property type="evidence" value="ECO:0007669"/>
    <property type="project" value="InterPro"/>
</dbReference>
<dbReference type="InterPro" id="IPR006691">
    <property type="entry name" value="GyrA/parC_rep"/>
</dbReference>
<dbReference type="Proteomes" id="UP000199584">
    <property type="component" value="Unassembled WGS sequence"/>
</dbReference>
<protein>
    <recommendedName>
        <fullName evidence="9">DNA gyrase subunit A</fullName>
        <ecNumber evidence="9">5.6.2.2</ecNumber>
    </recommendedName>
</protein>
<comment type="catalytic activity">
    <reaction evidence="1 9 10">
        <text>ATP-dependent breakage, passage and rejoining of double-stranded DNA.</text>
        <dbReference type="EC" id="5.6.2.2"/>
    </reaction>
</comment>
<keyword evidence="13" id="KW-1185">Reference proteome</keyword>
<dbReference type="Gene3D" id="2.120.10.90">
    <property type="entry name" value="DNA gyrase/topoisomerase IV, subunit A, C-terminal"/>
    <property type="match status" value="1"/>
</dbReference>
<accession>A0A1I6E2G7</accession>
<dbReference type="InterPro" id="IPR050220">
    <property type="entry name" value="Type_II_DNA_Topoisomerases"/>
</dbReference>
<dbReference type="SUPFAM" id="SSF101904">
    <property type="entry name" value="GyrA/ParC C-terminal domain-like"/>
    <property type="match status" value="1"/>
</dbReference>
<proteinExistence type="inferred from homology"/>
<dbReference type="InterPro" id="IPR013760">
    <property type="entry name" value="Topo_IIA-like_dom_sf"/>
</dbReference>
<keyword evidence="8 9" id="KW-0413">Isomerase</keyword>
<evidence type="ECO:0000256" key="3">
    <source>
        <dbReference type="ARBA" id="ARBA00022490"/>
    </source>
</evidence>
<evidence type="ECO:0000256" key="9">
    <source>
        <dbReference type="HAMAP-Rule" id="MF_01897"/>
    </source>
</evidence>
<dbReference type="STRING" id="39060.SAMN05660706_1242"/>
<dbReference type="CDD" id="cd00187">
    <property type="entry name" value="TOP4c"/>
    <property type="match status" value="1"/>
</dbReference>
<dbReference type="EMBL" id="FOYM01000024">
    <property type="protein sequence ID" value="SFR11893.1"/>
    <property type="molecule type" value="Genomic_DNA"/>
</dbReference>
<evidence type="ECO:0000256" key="6">
    <source>
        <dbReference type="ARBA" id="ARBA00023029"/>
    </source>
</evidence>
<dbReference type="FunFam" id="3.30.1360.40:FF:000002">
    <property type="entry name" value="DNA gyrase subunit A"/>
    <property type="match status" value="1"/>
</dbReference>
<dbReference type="PROSITE" id="PS52040">
    <property type="entry name" value="TOPO_IIA"/>
    <property type="match status" value="1"/>
</dbReference>
<comment type="similarity">
    <text evidence="2 9">Belongs to the type II topoisomerase GyrA/ParC subunit family.</text>
</comment>